<evidence type="ECO:0000313" key="1">
    <source>
        <dbReference type="EMBL" id="EAQ14879.1"/>
    </source>
</evidence>
<proteinExistence type="predicted"/>
<protein>
    <submittedName>
        <fullName evidence="1">Uncharacterized protein</fullName>
    </submittedName>
</protein>
<reference evidence="1 2" key="1">
    <citation type="journal article" date="2010" name="J. Bacteriol.">
        <title>Genome sequences of Pelagibaca bermudensis HTCC2601T and Maritimibacter alkaliphilus HTCC2654T, the type strains of two marine Roseobacter genera.</title>
        <authorList>
            <person name="Thrash J.C."/>
            <person name="Cho J.C."/>
            <person name="Ferriera S."/>
            <person name="Johnson J."/>
            <person name="Vergin K.L."/>
            <person name="Giovannoni S.J."/>
        </authorList>
    </citation>
    <scope>NUCLEOTIDE SEQUENCE [LARGE SCALE GENOMIC DNA]</scope>
    <source>
        <strain evidence="1 2">HTCC2654</strain>
    </source>
</reference>
<evidence type="ECO:0000313" key="2">
    <source>
        <dbReference type="Proteomes" id="UP000002931"/>
    </source>
</evidence>
<dbReference type="Proteomes" id="UP000002931">
    <property type="component" value="Unassembled WGS sequence"/>
</dbReference>
<organism evidence="1 2">
    <name type="scientific">Maritimibacter alkaliphilus HTCC2654</name>
    <dbReference type="NCBI Taxonomy" id="314271"/>
    <lineage>
        <taxon>Bacteria</taxon>
        <taxon>Pseudomonadati</taxon>
        <taxon>Pseudomonadota</taxon>
        <taxon>Alphaproteobacteria</taxon>
        <taxon>Rhodobacterales</taxon>
        <taxon>Roseobacteraceae</taxon>
        <taxon>Maritimibacter</taxon>
    </lineage>
</organism>
<gene>
    <name evidence="1" type="ORF">RB2654_19888</name>
</gene>
<accession>A3VAD8</accession>
<keyword evidence="2" id="KW-1185">Reference proteome</keyword>
<dbReference type="STRING" id="314271.RB2654_19888"/>
<dbReference type="EMBL" id="AAMT01000001">
    <property type="protein sequence ID" value="EAQ14879.1"/>
    <property type="molecule type" value="Genomic_DNA"/>
</dbReference>
<dbReference type="eggNOG" id="COG1416">
    <property type="taxonomic scope" value="Bacteria"/>
</dbReference>
<comment type="caution">
    <text evidence="1">The sequence shown here is derived from an EMBL/GenBank/DDBJ whole genome shotgun (WGS) entry which is preliminary data.</text>
</comment>
<name>A3VAD8_9RHOB</name>
<sequence length="161" mass="17550">MGGMSHMHGADGTGHDEVNMPGLFGENATPEESAELAVMFRNFQTITREVENLPNGIRSVTRSSDPEVMEVLVSHVVGMIGRVDAKDDPRIIIQSPTLDIFFERAEALETEIEVTDAGIVVVQTSDDPELVAALHTHAAEVSDMAERGMMAVHERMMGQPH</sequence>
<dbReference type="AlphaFoldDB" id="A3VAD8"/>
<dbReference type="HOGENOM" id="CLU_118566_0_0_5"/>